<dbReference type="Ensembl" id="ENSCSAVT00000010124.1">
    <property type="protein sequence ID" value="ENSCSAVP00000010002.1"/>
    <property type="gene ID" value="ENSCSAVG00000005897.1"/>
</dbReference>
<name>H2YXE1_CIOSA</name>
<reference evidence="2" key="1">
    <citation type="submission" date="2003-08" db="EMBL/GenBank/DDBJ databases">
        <authorList>
            <person name="Birren B."/>
            <person name="Nusbaum C."/>
            <person name="Abebe A."/>
            <person name="Abouelleil A."/>
            <person name="Adekoya E."/>
            <person name="Ait-zahra M."/>
            <person name="Allen N."/>
            <person name="Allen T."/>
            <person name="An P."/>
            <person name="Anderson M."/>
            <person name="Anderson S."/>
            <person name="Arachchi H."/>
            <person name="Armbruster J."/>
            <person name="Bachantsang P."/>
            <person name="Baldwin J."/>
            <person name="Barry A."/>
            <person name="Bayul T."/>
            <person name="Blitshsteyn B."/>
            <person name="Bloom T."/>
            <person name="Blye J."/>
            <person name="Boguslavskiy L."/>
            <person name="Borowsky M."/>
            <person name="Boukhgalter B."/>
            <person name="Brunache A."/>
            <person name="Butler J."/>
            <person name="Calixte N."/>
            <person name="Calvo S."/>
            <person name="Camarata J."/>
            <person name="Campo K."/>
            <person name="Chang J."/>
            <person name="Cheshatsang Y."/>
            <person name="Citroen M."/>
            <person name="Collymore A."/>
            <person name="Considine T."/>
            <person name="Cook A."/>
            <person name="Cooke P."/>
            <person name="Corum B."/>
            <person name="Cuomo C."/>
            <person name="David R."/>
            <person name="Dawoe T."/>
            <person name="Degray S."/>
            <person name="Dodge S."/>
            <person name="Dooley K."/>
            <person name="Dorje P."/>
            <person name="Dorjee K."/>
            <person name="Dorris L."/>
            <person name="Duffey N."/>
            <person name="Dupes A."/>
            <person name="Elkins T."/>
            <person name="Engels R."/>
            <person name="Erickson J."/>
            <person name="Farina A."/>
            <person name="Faro S."/>
            <person name="Ferreira P."/>
            <person name="Fischer H."/>
            <person name="Fitzgerald M."/>
            <person name="Foley K."/>
            <person name="Gage D."/>
            <person name="Galagan J."/>
            <person name="Gearin G."/>
            <person name="Gnerre S."/>
            <person name="Gnirke A."/>
            <person name="Goyette A."/>
            <person name="Graham J."/>
            <person name="Grandbois E."/>
            <person name="Gyaltsen K."/>
            <person name="Hafez N."/>
            <person name="Hagopian D."/>
            <person name="Hagos B."/>
            <person name="Hall J."/>
            <person name="Hatcher B."/>
            <person name="Heller A."/>
            <person name="Higgins H."/>
            <person name="Honan T."/>
            <person name="Horn A."/>
            <person name="Houde N."/>
            <person name="Hughes L."/>
            <person name="Hulme W."/>
            <person name="Husby E."/>
            <person name="Iliev I."/>
            <person name="Jaffe D."/>
            <person name="Jones C."/>
            <person name="Kamal M."/>
            <person name="Kamat A."/>
            <person name="Kamvysselis M."/>
            <person name="Karlsson E."/>
            <person name="Kells C."/>
            <person name="Kieu A."/>
            <person name="Kisner P."/>
            <person name="Kodira C."/>
            <person name="Kulbokas E."/>
            <person name="Labutti K."/>
            <person name="Lama D."/>
            <person name="Landers T."/>
            <person name="Leger J."/>
            <person name="Levine S."/>
            <person name="Lewis D."/>
            <person name="Lewis T."/>
            <person name="Lindblad-toh K."/>
            <person name="Liu X."/>
            <person name="Lokyitsang T."/>
            <person name="Lokyitsang Y."/>
            <person name="Lucien O."/>
            <person name="Lui A."/>
            <person name="Ma L.J."/>
            <person name="Mabbitt R."/>
            <person name="Macdonald J."/>
            <person name="Maclean C."/>
            <person name="Major J."/>
            <person name="Manning J."/>
            <person name="Marabella R."/>
            <person name="Maru K."/>
            <person name="Matthews C."/>
            <person name="Mauceli E."/>
            <person name="Mccarthy M."/>
            <person name="Mcdonough S."/>
            <person name="Mcghee T."/>
            <person name="Meldrim J."/>
            <person name="Meneus L."/>
            <person name="Mesirov J."/>
            <person name="Mihalev A."/>
            <person name="Mihova T."/>
            <person name="Mikkelsen T."/>
            <person name="Mlenga V."/>
            <person name="Moru K."/>
            <person name="Mozes J."/>
            <person name="Mulrain L."/>
            <person name="Munson G."/>
            <person name="Naylor J."/>
            <person name="Newes C."/>
            <person name="Nguyen C."/>
            <person name="Nguyen N."/>
            <person name="Nguyen T."/>
            <person name="Nicol R."/>
            <person name="Nielsen C."/>
            <person name="Nizzari M."/>
            <person name="Norbu C."/>
            <person name="Norbu N."/>
            <person name="O'donnell P."/>
            <person name="Okoawo O."/>
            <person name="O'leary S."/>
            <person name="Omotosho B."/>
            <person name="O'neill K."/>
            <person name="Osman S."/>
            <person name="Parker S."/>
            <person name="Perrin D."/>
            <person name="Phunkhang P."/>
            <person name="Piqani B."/>
            <person name="Purcell S."/>
            <person name="Rachupka T."/>
            <person name="Ramasamy U."/>
            <person name="Rameau R."/>
            <person name="Ray V."/>
            <person name="Raymond C."/>
            <person name="Retta R."/>
            <person name="Richardson S."/>
            <person name="Rise C."/>
            <person name="Rodriguez J."/>
            <person name="Rogers J."/>
            <person name="Rogov P."/>
            <person name="Rutman M."/>
            <person name="Schupbach R."/>
            <person name="Seaman C."/>
            <person name="Settipalli S."/>
            <person name="Sharpe T."/>
            <person name="Sheridan J."/>
            <person name="Sherpa N."/>
            <person name="Shi J."/>
            <person name="Smirnov S."/>
            <person name="Smith C."/>
            <person name="Sougnez C."/>
            <person name="Spencer B."/>
            <person name="Stalker J."/>
            <person name="Stange-thomann N."/>
            <person name="Stavropoulos S."/>
            <person name="Stetson K."/>
            <person name="Stone C."/>
            <person name="Stone S."/>
            <person name="Stubbs M."/>
            <person name="Talamas J."/>
            <person name="Tchuinga P."/>
            <person name="Tenzing P."/>
            <person name="Tesfaye S."/>
            <person name="Theodore J."/>
            <person name="Thoulutsang Y."/>
            <person name="Topham K."/>
            <person name="Towey S."/>
            <person name="Tsamla T."/>
            <person name="Tsomo N."/>
            <person name="Vallee D."/>
            <person name="Vassiliev H."/>
            <person name="Venkataraman V."/>
            <person name="Vinson J."/>
            <person name="Vo A."/>
            <person name="Wade C."/>
            <person name="Wang S."/>
            <person name="Wangchuk T."/>
            <person name="Wangdi T."/>
            <person name="Whittaker C."/>
            <person name="Wilkinson J."/>
            <person name="Wu Y."/>
            <person name="Wyman D."/>
            <person name="Yadav S."/>
            <person name="Yang S."/>
            <person name="Yang X."/>
            <person name="Yeager S."/>
            <person name="Yee E."/>
            <person name="Young G."/>
            <person name="Zainoun J."/>
            <person name="Zembeck L."/>
            <person name="Zimmer A."/>
            <person name="Zody M."/>
            <person name="Lander E."/>
        </authorList>
    </citation>
    <scope>NUCLEOTIDE SEQUENCE [LARGE SCALE GENOMIC DNA]</scope>
</reference>
<dbReference type="HOGENOM" id="CLU_3282100_0_0_1"/>
<keyword evidence="2" id="KW-1185">Reference proteome</keyword>
<proteinExistence type="predicted"/>
<dbReference type="InParanoid" id="H2YXE1"/>
<dbReference type="Proteomes" id="UP000007875">
    <property type="component" value="Unassembled WGS sequence"/>
</dbReference>
<evidence type="ECO:0000313" key="2">
    <source>
        <dbReference type="Proteomes" id="UP000007875"/>
    </source>
</evidence>
<protein>
    <submittedName>
        <fullName evidence="1">Uncharacterized protein</fullName>
    </submittedName>
</protein>
<reference evidence="1" key="3">
    <citation type="submission" date="2025-09" db="UniProtKB">
        <authorList>
            <consortium name="Ensembl"/>
        </authorList>
    </citation>
    <scope>IDENTIFICATION</scope>
</reference>
<reference evidence="1" key="2">
    <citation type="submission" date="2025-08" db="UniProtKB">
        <authorList>
            <consortium name="Ensembl"/>
        </authorList>
    </citation>
    <scope>IDENTIFICATION</scope>
</reference>
<sequence>RNWLVNRSIKLCYNYTTRRKLQIFPFKSKIVSLISSKCLHL</sequence>
<accession>H2YXE1</accession>
<dbReference type="AlphaFoldDB" id="H2YXE1"/>
<evidence type="ECO:0000313" key="1">
    <source>
        <dbReference type="Ensembl" id="ENSCSAVP00000010002.1"/>
    </source>
</evidence>
<organism evidence="1 2">
    <name type="scientific">Ciona savignyi</name>
    <name type="common">Pacific transparent sea squirt</name>
    <dbReference type="NCBI Taxonomy" id="51511"/>
    <lineage>
        <taxon>Eukaryota</taxon>
        <taxon>Metazoa</taxon>
        <taxon>Chordata</taxon>
        <taxon>Tunicata</taxon>
        <taxon>Ascidiacea</taxon>
        <taxon>Phlebobranchia</taxon>
        <taxon>Cionidae</taxon>
        <taxon>Ciona</taxon>
    </lineage>
</organism>